<reference evidence="2 3" key="1">
    <citation type="journal article" date="2020" name="Front. Microbiol.">
        <title>Single-cell genomics of novel Actinobacteria with the Wood-Ljungdahl pathway discovered in a serpentinizing system.</title>
        <authorList>
            <person name="Merino N."/>
            <person name="Kawai M."/>
            <person name="Boyd E.S."/>
            <person name="Colman D.R."/>
            <person name="McGlynn S.E."/>
            <person name="Nealson K.H."/>
            <person name="Kurokawa K."/>
            <person name="Hongoh Y."/>
        </authorList>
    </citation>
    <scope>NUCLEOTIDE SEQUENCE [LARGE SCALE GENOMIC DNA]</scope>
    <source>
        <strain evidence="2 3">S33</strain>
    </source>
</reference>
<keyword evidence="3" id="KW-1185">Reference proteome</keyword>
<feature type="domain" description="SpoVT-AbrB" evidence="1">
    <location>
        <begin position="7"/>
        <end position="52"/>
    </location>
</feature>
<dbReference type="RefSeq" id="WP_176233157.1">
    <property type="nucleotide sequence ID" value="NZ_BLRY01000016.1"/>
</dbReference>
<accession>A0A6V8P7Z2</accession>
<dbReference type="SMART" id="SM00966">
    <property type="entry name" value="SpoVT_AbrB"/>
    <property type="match status" value="1"/>
</dbReference>
<dbReference type="Proteomes" id="UP000591948">
    <property type="component" value="Unassembled WGS sequence"/>
</dbReference>
<dbReference type="Gene3D" id="2.10.260.10">
    <property type="match status" value="1"/>
</dbReference>
<sequence>MKTVKVRKIGNSYGITLPKEVVERYHLLEGETVQIIEGQDGFTVTPYDAEFLAWARAYERTNTKYRDTLKALAE</sequence>
<dbReference type="Pfam" id="PF04014">
    <property type="entry name" value="MazE_antitoxin"/>
    <property type="match status" value="1"/>
</dbReference>
<dbReference type="InterPro" id="IPR007159">
    <property type="entry name" value="SpoVT-AbrB_dom"/>
</dbReference>
<proteinExistence type="predicted"/>
<gene>
    <name evidence="2" type="ORF">HKBW3S33_00533</name>
</gene>
<evidence type="ECO:0000313" key="2">
    <source>
        <dbReference type="EMBL" id="GFP27121.1"/>
    </source>
</evidence>
<dbReference type="SUPFAM" id="SSF89447">
    <property type="entry name" value="AbrB/MazE/MraZ-like"/>
    <property type="match status" value="1"/>
</dbReference>
<evidence type="ECO:0000259" key="1">
    <source>
        <dbReference type="SMART" id="SM00966"/>
    </source>
</evidence>
<protein>
    <recommendedName>
        <fullName evidence="1">SpoVT-AbrB domain-containing protein</fullName>
    </recommendedName>
</protein>
<dbReference type="InterPro" id="IPR037914">
    <property type="entry name" value="SpoVT-AbrB_sf"/>
</dbReference>
<name>A0A6V8P7Z2_9ACTN</name>
<comment type="caution">
    <text evidence="2">The sequence shown here is derived from an EMBL/GenBank/DDBJ whole genome shotgun (WGS) entry which is preliminary data.</text>
</comment>
<dbReference type="EMBL" id="BLRY01000016">
    <property type="protein sequence ID" value="GFP27121.1"/>
    <property type="molecule type" value="Genomic_DNA"/>
</dbReference>
<dbReference type="GO" id="GO:0003677">
    <property type="term" value="F:DNA binding"/>
    <property type="evidence" value="ECO:0007669"/>
    <property type="project" value="InterPro"/>
</dbReference>
<evidence type="ECO:0000313" key="3">
    <source>
        <dbReference type="Proteomes" id="UP000591948"/>
    </source>
</evidence>
<organism evidence="2 3">
    <name type="scientific">Candidatus Hakubella thermalkaliphila</name>
    <dbReference type="NCBI Taxonomy" id="2754717"/>
    <lineage>
        <taxon>Bacteria</taxon>
        <taxon>Bacillati</taxon>
        <taxon>Actinomycetota</taxon>
        <taxon>Actinomycetota incertae sedis</taxon>
        <taxon>Candidatus Hakubellales</taxon>
        <taxon>Candidatus Hakubellaceae</taxon>
        <taxon>Candidatus Hakubella</taxon>
    </lineage>
</organism>
<dbReference type="AlphaFoldDB" id="A0A6V8P7Z2"/>